<feature type="non-terminal residue" evidence="3">
    <location>
        <position position="169"/>
    </location>
</feature>
<evidence type="ECO:0000256" key="1">
    <source>
        <dbReference type="SAM" id="SignalP"/>
    </source>
</evidence>
<evidence type="ECO:0000313" key="4">
    <source>
        <dbReference type="Proteomes" id="UP000270094"/>
    </source>
</evidence>
<gene>
    <name evidence="3" type="ORF">SVUK_LOCUS12629</name>
</gene>
<evidence type="ECO:0000313" key="3">
    <source>
        <dbReference type="EMBL" id="VDM77631.1"/>
    </source>
</evidence>
<feature type="chain" id="PRO_5018227950" description="EB domain-containing protein" evidence="1">
    <location>
        <begin position="16"/>
        <end position="169"/>
    </location>
</feature>
<evidence type="ECO:0000259" key="2">
    <source>
        <dbReference type="Pfam" id="PF01683"/>
    </source>
</evidence>
<dbReference type="OrthoDB" id="5874194at2759"/>
<name>A0A3P7IXD2_STRVU</name>
<reference evidence="3 4" key="1">
    <citation type="submission" date="2018-11" db="EMBL/GenBank/DDBJ databases">
        <authorList>
            <consortium name="Pathogen Informatics"/>
        </authorList>
    </citation>
    <scope>NUCLEOTIDE SEQUENCE [LARGE SCALE GENOMIC DNA]</scope>
</reference>
<keyword evidence="4" id="KW-1185">Reference proteome</keyword>
<dbReference type="InterPro" id="IPR006149">
    <property type="entry name" value="EB_dom"/>
</dbReference>
<protein>
    <recommendedName>
        <fullName evidence="2">EB domain-containing protein</fullName>
    </recommendedName>
</protein>
<proteinExistence type="predicted"/>
<keyword evidence="1" id="KW-0732">Signal</keyword>
<sequence length="169" mass="16024">MSLIIASSLLAMAAAQYAPVAPPGAMCNPGCIGGAACVSGACQCGAPAVVYNPVVGCAPIPVAPAPVPVAPAPVVAGRLIPQALPGSPCEPGVECTGGSVCSMGVCACPPELVQEGTVCISRTIYSVLPPPAVLVPTAPAVPVAAPLALGAPCYAAPAPCVTGAVCSAG</sequence>
<dbReference type="Pfam" id="PF01683">
    <property type="entry name" value="EB"/>
    <property type="match status" value="1"/>
</dbReference>
<dbReference type="EMBL" id="UYYB01099709">
    <property type="protein sequence ID" value="VDM77631.1"/>
    <property type="molecule type" value="Genomic_DNA"/>
</dbReference>
<accession>A0A3P7IXD2</accession>
<feature type="domain" description="EB" evidence="2">
    <location>
        <begin position="75"/>
        <end position="119"/>
    </location>
</feature>
<feature type="signal peptide" evidence="1">
    <location>
        <begin position="1"/>
        <end position="15"/>
    </location>
</feature>
<dbReference type="Proteomes" id="UP000270094">
    <property type="component" value="Unassembled WGS sequence"/>
</dbReference>
<organism evidence="3 4">
    <name type="scientific">Strongylus vulgaris</name>
    <name type="common">Blood worm</name>
    <dbReference type="NCBI Taxonomy" id="40348"/>
    <lineage>
        <taxon>Eukaryota</taxon>
        <taxon>Metazoa</taxon>
        <taxon>Ecdysozoa</taxon>
        <taxon>Nematoda</taxon>
        <taxon>Chromadorea</taxon>
        <taxon>Rhabditida</taxon>
        <taxon>Rhabditina</taxon>
        <taxon>Rhabditomorpha</taxon>
        <taxon>Strongyloidea</taxon>
        <taxon>Strongylidae</taxon>
        <taxon>Strongylus</taxon>
    </lineage>
</organism>
<dbReference type="AlphaFoldDB" id="A0A3P7IXD2"/>